<comment type="function">
    <text evidence="1">Essential component of the TIM23 complex, a complex that mediates the translocation of transit peptide-containing proteins across the mitochondrial inner membrane.</text>
</comment>
<keyword evidence="1" id="KW-0811">Translocation</keyword>
<dbReference type="GO" id="GO:0015031">
    <property type="term" value="P:protein transport"/>
    <property type="evidence" value="ECO:0007669"/>
    <property type="project" value="UniProtKB-KW"/>
</dbReference>
<gene>
    <name evidence="3" type="ORF">PHJA_002917200</name>
</gene>
<comment type="similarity">
    <text evidence="1">Belongs to the TIM50 family.</text>
</comment>
<accession>A0A830DPW8</accession>
<organism evidence="3 4">
    <name type="scientific">Phtheirospermum japonicum</name>
    <dbReference type="NCBI Taxonomy" id="374723"/>
    <lineage>
        <taxon>Eukaryota</taxon>
        <taxon>Viridiplantae</taxon>
        <taxon>Streptophyta</taxon>
        <taxon>Embryophyta</taxon>
        <taxon>Tracheophyta</taxon>
        <taxon>Spermatophyta</taxon>
        <taxon>Magnoliopsida</taxon>
        <taxon>eudicotyledons</taxon>
        <taxon>Gunneridae</taxon>
        <taxon>Pentapetalae</taxon>
        <taxon>asterids</taxon>
        <taxon>lamiids</taxon>
        <taxon>Lamiales</taxon>
        <taxon>Orobanchaceae</taxon>
        <taxon>Orobanchaceae incertae sedis</taxon>
        <taxon>Phtheirospermum</taxon>
    </lineage>
</organism>
<dbReference type="Gene3D" id="3.40.50.1000">
    <property type="entry name" value="HAD superfamily/HAD-like"/>
    <property type="match status" value="1"/>
</dbReference>
<keyword evidence="4" id="KW-1185">Reference proteome</keyword>
<name>A0A830DPW8_9LAMI</name>
<protein>
    <recommendedName>
        <fullName evidence="1">Mitochondrial import inner membrane translocase subunit TIM50</fullName>
    </recommendedName>
</protein>
<evidence type="ECO:0000313" key="4">
    <source>
        <dbReference type="Proteomes" id="UP000653305"/>
    </source>
</evidence>
<dbReference type="InterPro" id="IPR004274">
    <property type="entry name" value="FCP1_dom"/>
</dbReference>
<feature type="domain" description="FCP1 homology" evidence="2">
    <location>
        <begin position="311"/>
        <end position="479"/>
    </location>
</feature>
<dbReference type="SMART" id="SM00577">
    <property type="entry name" value="CPDc"/>
    <property type="match status" value="1"/>
</dbReference>
<dbReference type="PANTHER" id="PTHR12210">
    <property type="entry name" value="DULLARD PROTEIN PHOSPHATASE"/>
    <property type="match status" value="1"/>
</dbReference>
<evidence type="ECO:0000256" key="1">
    <source>
        <dbReference type="RuleBase" id="RU365079"/>
    </source>
</evidence>
<dbReference type="InterPro" id="IPR023214">
    <property type="entry name" value="HAD_sf"/>
</dbReference>
<dbReference type="GO" id="GO:0005744">
    <property type="term" value="C:TIM23 mitochondrial import inner membrane translocase complex"/>
    <property type="evidence" value="ECO:0007669"/>
    <property type="project" value="UniProtKB-UniRule"/>
</dbReference>
<comment type="subcellular location">
    <subcellularLocation>
        <location evidence="1">Mitochondrion inner membrane</location>
        <topology evidence="1">Single-pass membrane protein</topology>
    </subcellularLocation>
</comment>
<comment type="subunit">
    <text evidence="1">Component of the TIM23 complex.</text>
</comment>
<dbReference type="AlphaFoldDB" id="A0A830DPW8"/>
<dbReference type="SUPFAM" id="SSF56784">
    <property type="entry name" value="HAD-like"/>
    <property type="match status" value="1"/>
</dbReference>
<keyword evidence="1" id="KW-0653">Protein transport</keyword>
<dbReference type="OrthoDB" id="1711508at2759"/>
<sequence length="479" mass="53699">MNQVSDRGQKMILNYPGVCLSEDINENDDQIKIDGSIECSDASHGIHVSMQSIVKLYVTTVKEGSEPLNCNANFSVTQKKDVIAGNDEVVEEGKSIKTYQKRKRQKMTQPSHVPINDLEITKEDAGSSEHGVAHRVGTTSLDQPVEIESVTRCFSESMSQKKVTGEDTISVEVVRTNKLLDKDSDCVLGFNGISSNNHEVPIAQSNENCDADMLALTFPEMENDEDTINRNSCDEARETVSSVEVCNVELEEESNFPRVAFGDALSQDSLQQLEEQSDADISLKQLECLKGVTTEVVNECGNVAIDRAFAGYSGKKLLVLDVNGLLVDISAYVPYDYDPDDIIMRKAVFKRPYCDDFLKFCFERFNVGVWTSRTKRNVEPILDFLLGNDKCKLLFCWDQSHCTHTGFTTVEKRHKPLLLKKLKKLWDKCEPDLPWERGVYNESNTLLLDDTPSKALSNPVNFLSGILILLRLVFLLSLI</sequence>
<evidence type="ECO:0000259" key="2">
    <source>
        <dbReference type="PROSITE" id="PS50969"/>
    </source>
</evidence>
<dbReference type="PROSITE" id="PS50969">
    <property type="entry name" value="FCP1"/>
    <property type="match status" value="1"/>
</dbReference>
<dbReference type="EMBL" id="BMAC01001724">
    <property type="protein sequence ID" value="GFQ07732.1"/>
    <property type="molecule type" value="Genomic_DNA"/>
</dbReference>
<keyword evidence="1" id="KW-0809">Transit peptide</keyword>
<dbReference type="InterPro" id="IPR050365">
    <property type="entry name" value="TIM50"/>
</dbReference>
<comment type="caution">
    <text evidence="3">The sequence shown here is derived from an EMBL/GenBank/DDBJ whole genome shotgun (WGS) entry which is preliminary data.</text>
</comment>
<reference evidence="3" key="1">
    <citation type="submission" date="2020-07" db="EMBL/GenBank/DDBJ databases">
        <title>Ethylene signaling mediates host invasion by parasitic plants.</title>
        <authorList>
            <person name="Yoshida S."/>
        </authorList>
    </citation>
    <scope>NUCLEOTIDE SEQUENCE</scope>
    <source>
        <strain evidence="3">Okayama</strain>
    </source>
</reference>
<proteinExistence type="inferred from homology"/>
<dbReference type="Pfam" id="PF03031">
    <property type="entry name" value="NIF"/>
    <property type="match status" value="1"/>
</dbReference>
<dbReference type="Proteomes" id="UP000653305">
    <property type="component" value="Unassembled WGS sequence"/>
</dbReference>
<dbReference type="InterPro" id="IPR036412">
    <property type="entry name" value="HAD-like_sf"/>
</dbReference>
<evidence type="ECO:0000313" key="3">
    <source>
        <dbReference type="EMBL" id="GFQ07732.1"/>
    </source>
</evidence>
<keyword evidence="1" id="KW-0496">Mitochondrion</keyword>
<keyword evidence="1" id="KW-0813">Transport</keyword>